<feature type="region of interest" description="Disordered" evidence="1">
    <location>
        <begin position="86"/>
        <end position="139"/>
    </location>
</feature>
<evidence type="ECO:0000313" key="3">
    <source>
        <dbReference type="Proteomes" id="UP000053237"/>
    </source>
</evidence>
<organism evidence="2 3">
    <name type="scientific">Albugo candida</name>
    <dbReference type="NCBI Taxonomy" id="65357"/>
    <lineage>
        <taxon>Eukaryota</taxon>
        <taxon>Sar</taxon>
        <taxon>Stramenopiles</taxon>
        <taxon>Oomycota</taxon>
        <taxon>Peronosporomycetes</taxon>
        <taxon>Albuginales</taxon>
        <taxon>Albuginaceae</taxon>
        <taxon>Albugo</taxon>
    </lineage>
</organism>
<protein>
    <submittedName>
        <fullName evidence="2">Uncharacterized protein</fullName>
    </submittedName>
</protein>
<dbReference type="Proteomes" id="UP000053237">
    <property type="component" value="Unassembled WGS sequence"/>
</dbReference>
<dbReference type="STRING" id="65357.A0A024G391"/>
<comment type="caution">
    <text evidence="2">The sequence shown here is derived from an EMBL/GenBank/DDBJ whole genome shotgun (WGS) entry which is preliminary data.</text>
</comment>
<dbReference type="SUPFAM" id="SSF48371">
    <property type="entry name" value="ARM repeat"/>
    <property type="match status" value="1"/>
</dbReference>
<accession>A0A024G391</accession>
<dbReference type="InterPro" id="IPR016024">
    <property type="entry name" value="ARM-type_fold"/>
</dbReference>
<name>A0A024G391_9STRA</name>
<dbReference type="OrthoDB" id="162773at2759"/>
<feature type="compositionally biased region" description="Basic and acidic residues" evidence="1">
    <location>
        <begin position="89"/>
        <end position="123"/>
    </location>
</feature>
<feature type="compositionally biased region" description="Polar residues" evidence="1">
    <location>
        <begin position="130"/>
        <end position="139"/>
    </location>
</feature>
<dbReference type="InParanoid" id="A0A024G391"/>
<sequence length="675" mass="77521">MSYAKFDAMTTTNRLEQLQHKNFELDGLVQIIKSKLAQVEEENFELCANIATVEAEKQYEIKKSQDILRKENHRLTSELEFLKNQYQHTQREKKPSTCERSAFRKERIEKQRLDAEKKRAEAQKRKHDSSFASSSQTPRSDVDRNYVWVAKTSQQPVSAINSLHRSGMKNIVATEIQANPADLESIDEIIMQENMELITAFMTLFSTDLVALFDIPHVELDACPGKNEHTSSLVPEDSSRSVFTQVTEHAKAKLKSWVTEHSNQAFSMQANVLRNCAKHFYEVLGMMMMKGELSSSVALLPVFIRYFDSRVDIDPHVLSSAFRLLCLVILKSKIFQNFLAEDNNVDYLQIDEDKFRQSNTGIRDNVDDRAEMIQKDAYDPLIESFSRLRRDPCIYPADTKHGVSHEERAQLMEAICRVIKIHSTSVQVVDQGLRCLSSWVHCVHEMKAAPMSDYKRLLHSHILQDIILGPKSFPRSRAQALELLADLITIKSLFPNEFEQSAQQNLFFNRCANLLRIPSERGAPCAQTAIEILGGSDSKVFQGVISLFLRLVLHHPVSGIRFVLLYTRGDDRAEESSSFFTLVLQFMKYYITLLEDAAETSNFEWTKSNTIMVEDAFQLLNIMIPHIQFDEELSIGNHEYDFFICLRFLLESENHFSTSAVKSASLQLERLSRYK</sequence>
<dbReference type="AlphaFoldDB" id="A0A024G391"/>
<evidence type="ECO:0000256" key="1">
    <source>
        <dbReference type="SAM" id="MobiDB-lite"/>
    </source>
</evidence>
<evidence type="ECO:0000313" key="2">
    <source>
        <dbReference type="EMBL" id="CCI41012.1"/>
    </source>
</evidence>
<keyword evidence="3" id="KW-1185">Reference proteome</keyword>
<proteinExistence type="predicted"/>
<gene>
    <name evidence="2" type="ORF">BN9_017960</name>
</gene>
<reference evidence="2 3" key="1">
    <citation type="submission" date="2012-05" db="EMBL/GenBank/DDBJ databases">
        <title>Recombination and specialization in a pathogen metapopulation.</title>
        <authorList>
            <person name="Gardiner A."/>
            <person name="Kemen E."/>
            <person name="Schultz-Larsen T."/>
            <person name="MacLean D."/>
            <person name="Van Oosterhout C."/>
            <person name="Jones J.D.G."/>
        </authorList>
    </citation>
    <scope>NUCLEOTIDE SEQUENCE [LARGE SCALE GENOMIC DNA]</scope>
    <source>
        <strain evidence="2 3">Ac Nc2</strain>
    </source>
</reference>
<dbReference type="EMBL" id="CAIX01000014">
    <property type="protein sequence ID" value="CCI41012.1"/>
    <property type="molecule type" value="Genomic_DNA"/>
</dbReference>